<dbReference type="Pfam" id="PF02386">
    <property type="entry name" value="TrkH"/>
    <property type="match status" value="1"/>
</dbReference>
<gene>
    <name evidence="9" type="ORF">BIGA_0238</name>
</gene>
<feature type="transmembrane region" description="Helical" evidence="8">
    <location>
        <begin position="227"/>
        <end position="246"/>
    </location>
</feature>
<dbReference type="RefSeq" id="WP_081929303.1">
    <property type="nucleotide sequence ID" value="NZ_JGYX01000001.1"/>
</dbReference>
<keyword evidence="10" id="KW-1185">Reference proteome</keyword>
<feature type="transmembrane region" description="Helical" evidence="8">
    <location>
        <begin position="384"/>
        <end position="409"/>
    </location>
</feature>
<dbReference type="GO" id="GO:0016787">
    <property type="term" value="F:hydrolase activity"/>
    <property type="evidence" value="ECO:0007669"/>
    <property type="project" value="UniProtKB-KW"/>
</dbReference>
<keyword evidence="9" id="KW-0378">Hydrolase</keyword>
<keyword evidence="7 8" id="KW-0472">Membrane</keyword>
<feature type="transmembrane region" description="Helical" evidence="8">
    <location>
        <begin position="267"/>
        <end position="285"/>
    </location>
</feature>
<evidence type="ECO:0000256" key="3">
    <source>
        <dbReference type="ARBA" id="ARBA00022475"/>
    </source>
</evidence>
<comment type="caution">
    <text evidence="9">The sequence shown here is derived from an EMBL/GenBank/DDBJ whole genome shotgun (WGS) entry which is preliminary data.</text>
</comment>
<accession>A0A087ASG7</accession>
<evidence type="ECO:0000256" key="4">
    <source>
        <dbReference type="ARBA" id="ARBA00022692"/>
    </source>
</evidence>
<name>A0A087ASG7_9BIFI</name>
<protein>
    <submittedName>
        <fullName evidence="9">TrkH family potassium uptake protein</fullName>
        <ecNumber evidence="9">3.6.3.14</ecNumber>
    </submittedName>
</protein>
<dbReference type="PANTHER" id="PTHR32024:SF1">
    <property type="entry name" value="KTR SYSTEM POTASSIUM UPTAKE PROTEIN B"/>
    <property type="match status" value="1"/>
</dbReference>
<organism evidence="9 10">
    <name type="scientific">Bifidobacterium pullorum subsp. gallinarum</name>
    <dbReference type="NCBI Taxonomy" id="78344"/>
    <lineage>
        <taxon>Bacteria</taxon>
        <taxon>Bacillati</taxon>
        <taxon>Actinomycetota</taxon>
        <taxon>Actinomycetes</taxon>
        <taxon>Bifidobacteriales</taxon>
        <taxon>Bifidobacteriaceae</taxon>
        <taxon>Bifidobacterium</taxon>
    </lineage>
</organism>
<dbReference type="AlphaFoldDB" id="A0A087ASG7"/>
<dbReference type="GO" id="GO:0008324">
    <property type="term" value="F:monoatomic cation transmembrane transporter activity"/>
    <property type="evidence" value="ECO:0007669"/>
    <property type="project" value="InterPro"/>
</dbReference>
<sequence>MKPSNSHRPSIRRRAPRGTDLWRALVDPDQNPSARTRVFSDLLLAYPGRLTIIYFIMLVVIATVLLTLPVSSRSPGSTDPLTAFYTAVSALSTCGIPIVNSTEHWSVFGQCVILVSVQLGGLGVMTFASLIMLATARHLRASQRLRTANELGASALGETRDVLAVVFATTFIIEGITFAALFPGLFSINRGDWGQTAWEALFYAVSAYNNTGFTPDAAGLHVNNPAVGLPILLSAFCGTLGFPVLLNLARACRRRIPPRRWQLHTKLTLVTTFALVLCSLLWYVAVEWNNPRLYADADLGVKLQAALSAAVMPRSAGFDLSWVPELSDPTRVFMSMLMFIGGGSSSTAGGIRVTTLAVLVLTCRAALTGHGDVTAFRRRLPMRVVMMAVSVTLIFALLTFAASLALMFVTGKPLSDVLFEACSALSLGGYSVGVANAQEPATLVILALLMIAGRIGPTSVVYAISRPHATEAMRYPEESIIVG</sequence>
<dbReference type="PANTHER" id="PTHR32024">
    <property type="entry name" value="TRK SYSTEM POTASSIUM UPTAKE PROTEIN TRKG-RELATED"/>
    <property type="match status" value="1"/>
</dbReference>
<feature type="transmembrane region" description="Helical" evidence="8">
    <location>
        <begin position="441"/>
        <end position="464"/>
    </location>
</feature>
<dbReference type="eggNOG" id="COG0168">
    <property type="taxonomic scope" value="Bacteria"/>
</dbReference>
<proteinExistence type="predicted"/>
<keyword evidence="4 8" id="KW-0812">Transmembrane</keyword>
<dbReference type="OrthoDB" id="9810952at2"/>
<reference evidence="9 10" key="1">
    <citation type="submission" date="2014-03" db="EMBL/GenBank/DDBJ databases">
        <title>Genomics of Bifidobacteria.</title>
        <authorList>
            <person name="Ventura M."/>
            <person name="Milani C."/>
            <person name="Lugli G.A."/>
        </authorList>
    </citation>
    <scope>NUCLEOTIDE SEQUENCE [LARGE SCALE GENOMIC DNA]</scope>
    <source>
        <strain evidence="9 10">LMG 11586</strain>
    </source>
</reference>
<evidence type="ECO:0000256" key="8">
    <source>
        <dbReference type="SAM" id="Phobius"/>
    </source>
</evidence>
<keyword evidence="6" id="KW-0406">Ion transport</keyword>
<feature type="transmembrane region" description="Helical" evidence="8">
    <location>
        <begin position="82"/>
        <end position="100"/>
    </location>
</feature>
<comment type="subcellular location">
    <subcellularLocation>
        <location evidence="1">Cell membrane</location>
        <topology evidence="1">Multi-pass membrane protein</topology>
    </subcellularLocation>
</comment>
<evidence type="ECO:0000256" key="2">
    <source>
        <dbReference type="ARBA" id="ARBA00022448"/>
    </source>
</evidence>
<dbReference type="GO" id="GO:0005886">
    <property type="term" value="C:plasma membrane"/>
    <property type="evidence" value="ECO:0007669"/>
    <property type="project" value="UniProtKB-SubCell"/>
</dbReference>
<dbReference type="Proteomes" id="UP000029046">
    <property type="component" value="Unassembled WGS sequence"/>
</dbReference>
<dbReference type="GO" id="GO:0030001">
    <property type="term" value="P:metal ion transport"/>
    <property type="evidence" value="ECO:0007669"/>
    <property type="project" value="UniProtKB-ARBA"/>
</dbReference>
<keyword evidence="3" id="KW-1003">Cell membrane</keyword>
<evidence type="ECO:0000313" key="9">
    <source>
        <dbReference type="EMBL" id="KFI61717.1"/>
    </source>
</evidence>
<evidence type="ECO:0000256" key="1">
    <source>
        <dbReference type="ARBA" id="ARBA00004651"/>
    </source>
</evidence>
<feature type="transmembrane region" description="Helical" evidence="8">
    <location>
        <begin position="52"/>
        <end position="70"/>
    </location>
</feature>
<evidence type="ECO:0000256" key="7">
    <source>
        <dbReference type="ARBA" id="ARBA00023136"/>
    </source>
</evidence>
<evidence type="ECO:0000313" key="10">
    <source>
        <dbReference type="Proteomes" id="UP000029046"/>
    </source>
</evidence>
<feature type="transmembrane region" description="Helical" evidence="8">
    <location>
        <begin position="162"/>
        <end position="186"/>
    </location>
</feature>
<feature type="transmembrane region" description="Helical" evidence="8">
    <location>
        <begin position="112"/>
        <end position="136"/>
    </location>
</feature>
<evidence type="ECO:0000256" key="5">
    <source>
        <dbReference type="ARBA" id="ARBA00022989"/>
    </source>
</evidence>
<feature type="transmembrane region" description="Helical" evidence="8">
    <location>
        <begin position="332"/>
        <end position="363"/>
    </location>
</feature>
<dbReference type="EC" id="3.6.3.14" evidence="9"/>
<dbReference type="InterPro" id="IPR003445">
    <property type="entry name" value="Cat_transpt"/>
</dbReference>
<evidence type="ECO:0000256" key="6">
    <source>
        <dbReference type="ARBA" id="ARBA00023065"/>
    </source>
</evidence>
<keyword evidence="2" id="KW-0813">Transport</keyword>
<keyword evidence="5 8" id="KW-1133">Transmembrane helix</keyword>
<dbReference type="EMBL" id="JGYX01000001">
    <property type="protein sequence ID" value="KFI61717.1"/>
    <property type="molecule type" value="Genomic_DNA"/>
</dbReference>